<dbReference type="EMBL" id="KI925460">
    <property type="protein sequence ID" value="ETW79623.1"/>
    <property type="molecule type" value="Genomic_DNA"/>
</dbReference>
<dbReference type="GeneID" id="20670747"/>
<organism evidence="1 2">
    <name type="scientific">Heterobasidion irregulare (strain TC 32-1)</name>
    <dbReference type="NCBI Taxonomy" id="747525"/>
    <lineage>
        <taxon>Eukaryota</taxon>
        <taxon>Fungi</taxon>
        <taxon>Dikarya</taxon>
        <taxon>Basidiomycota</taxon>
        <taxon>Agaricomycotina</taxon>
        <taxon>Agaricomycetes</taxon>
        <taxon>Russulales</taxon>
        <taxon>Bondarzewiaceae</taxon>
        <taxon>Heterobasidion</taxon>
        <taxon>Heterobasidion annosum species complex</taxon>
    </lineage>
</organism>
<gene>
    <name evidence="1" type="ORF">HETIRDRAFT_321418</name>
</gene>
<evidence type="ECO:0000313" key="2">
    <source>
        <dbReference type="Proteomes" id="UP000030671"/>
    </source>
</evidence>
<evidence type="ECO:0000313" key="1">
    <source>
        <dbReference type="EMBL" id="ETW79623.1"/>
    </source>
</evidence>
<reference evidence="1 2" key="1">
    <citation type="journal article" date="2012" name="New Phytol.">
        <title>Insight into trade-off between wood decay and parasitism from the genome of a fungal forest pathogen.</title>
        <authorList>
            <person name="Olson A."/>
            <person name="Aerts A."/>
            <person name="Asiegbu F."/>
            <person name="Belbahri L."/>
            <person name="Bouzid O."/>
            <person name="Broberg A."/>
            <person name="Canback B."/>
            <person name="Coutinho P.M."/>
            <person name="Cullen D."/>
            <person name="Dalman K."/>
            <person name="Deflorio G."/>
            <person name="van Diepen L.T."/>
            <person name="Dunand C."/>
            <person name="Duplessis S."/>
            <person name="Durling M."/>
            <person name="Gonthier P."/>
            <person name="Grimwood J."/>
            <person name="Fossdal C.G."/>
            <person name="Hansson D."/>
            <person name="Henrissat B."/>
            <person name="Hietala A."/>
            <person name="Himmelstrand K."/>
            <person name="Hoffmeister D."/>
            <person name="Hogberg N."/>
            <person name="James T.Y."/>
            <person name="Karlsson M."/>
            <person name="Kohler A."/>
            <person name="Kues U."/>
            <person name="Lee Y.H."/>
            <person name="Lin Y.C."/>
            <person name="Lind M."/>
            <person name="Lindquist E."/>
            <person name="Lombard V."/>
            <person name="Lucas S."/>
            <person name="Lunden K."/>
            <person name="Morin E."/>
            <person name="Murat C."/>
            <person name="Park J."/>
            <person name="Raffaello T."/>
            <person name="Rouze P."/>
            <person name="Salamov A."/>
            <person name="Schmutz J."/>
            <person name="Solheim H."/>
            <person name="Stahlberg J."/>
            <person name="Velez H."/>
            <person name="de Vries R.P."/>
            <person name="Wiebenga A."/>
            <person name="Woodward S."/>
            <person name="Yakovlev I."/>
            <person name="Garbelotto M."/>
            <person name="Martin F."/>
            <person name="Grigoriev I.V."/>
            <person name="Stenlid J."/>
        </authorList>
    </citation>
    <scope>NUCLEOTIDE SEQUENCE [LARGE SCALE GENOMIC DNA]</scope>
    <source>
        <strain evidence="1 2">TC 32-1</strain>
    </source>
</reference>
<dbReference type="KEGG" id="hir:HETIRDRAFT_321418"/>
<dbReference type="RefSeq" id="XP_009548191.1">
    <property type="nucleotide sequence ID" value="XM_009549896.1"/>
</dbReference>
<proteinExistence type="predicted"/>
<keyword evidence="2" id="KW-1185">Reference proteome</keyword>
<dbReference type="AlphaFoldDB" id="W4K1B5"/>
<protein>
    <submittedName>
        <fullName evidence="1">Uncharacterized protein</fullName>
    </submittedName>
</protein>
<name>W4K1B5_HETIT</name>
<dbReference type="HOGENOM" id="CLU_3032613_0_0_1"/>
<dbReference type="InParanoid" id="W4K1B5"/>
<sequence length="55" mass="6024">MGVGGGGLETKSIMSLWTVAHALRPLRLGPSWKYASTLSSFPKTLSLIQRCFCLR</sequence>
<accession>W4K1B5</accession>
<dbReference type="Proteomes" id="UP000030671">
    <property type="component" value="Unassembled WGS sequence"/>
</dbReference>